<dbReference type="InterPro" id="IPR008969">
    <property type="entry name" value="CarboxyPept-like_regulatory"/>
</dbReference>
<proteinExistence type="predicted"/>
<dbReference type="AlphaFoldDB" id="A0A1J5SW61"/>
<dbReference type="SUPFAM" id="SSF56935">
    <property type="entry name" value="Porins"/>
    <property type="match status" value="1"/>
</dbReference>
<dbReference type="PANTHER" id="PTHR47234">
    <property type="match status" value="1"/>
</dbReference>
<name>A0A1J5SW61_9ZZZZ</name>
<dbReference type="EMBL" id="MLJW01000018">
    <property type="protein sequence ID" value="OIR12203.1"/>
    <property type="molecule type" value="Genomic_DNA"/>
</dbReference>
<evidence type="ECO:0000313" key="9">
    <source>
        <dbReference type="EMBL" id="OIR12203.1"/>
    </source>
</evidence>
<evidence type="ECO:0000256" key="6">
    <source>
        <dbReference type="ARBA" id="ARBA00023237"/>
    </source>
</evidence>
<feature type="domain" description="TonB-dependent receptor plug" evidence="8">
    <location>
        <begin position="116"/>
        <end position="238"/>
    </location>
</feature>
<keyword evidence="3" id="KW-0812">Transmembrane</keyword>
<organism evidence="9">
    <name type="scientific">mine drainage metagenome</name>
    <dbReference type="NCBI Taxonomy" id="410659"/>
    <lineage>
        <taxon>unclassified sequences</taxon>
        <taxon>metagenomes</taxon>
        <taxon>ecological metagenomes</taxon>
    </lineage>
</organism>
<evidence type="ECO:0000256" key="5">
    <source>
        <dbReference type="ARBA" id="ARBA00023136"/>
    </source>
</evidence>
<protein>
    <submittedName>
        <fullName evidence="9">TonB-dependent receptor SusC</fullName>
    </submittedName>
</protein>
<keyword evidence="6" id="KW-0998">Cell outer membrane</keyword>
<accession>A0A1J5SW61</accession>
<evidence type="ECO:0000256" key="3">
    <source>
        <dbReference type="ARBA" id="ARBA00022692"/>
    </source>
</evidence>
<evidence type="ECO:0000256" key="1">
    <source>
        <dbReference type="ARBA" id="ARBA00004571"/>
    </source>
</evidence>
<keyword evidence="9" id="KW-0675">Receptor</keyword>
<dbReference type="InterPro" id="IPR037066">
    <property type="entry name" value="Plug_dom_sf"/>
</dbReference>
<evidence type="ECO:0000256" key="4">
    <source>
        <dbReference type="ARBA" id="ARBA00023077"/>
    </source>
</evidence>
<keyword evidence="4" id="KW-0798">TonB box</keyword>
<comment type="subcellular location">
    <subcellularLocation>
        <location evidence="1">Cell outer membrane</location>
        <topology evidence="1">Multi-pass membrane protein</topology>
    </subcellularLocation>
</comment>
<dbReference type="InterPro" id="IPR012910">
    <property type="entry name" value="Plug_dom"/>
</dbReference>
<dbReference type="PANTHER" id="PTHR47234:SF3">
    <property type="entry name" value="SECRETIN_TONB SHORT N-TERMINAL DOMAIN-CONTAINING PROTEIN"/>
    <property type="match status" value="1"/>
</dbReference>
<dbReference type="Gene3D" id="2.60.40.1120">
    <property type="entry name" value="Carboxypeptidase-like, regulatory domain"/>
    <property type="match status" value="1"/>
</dbReference>
<reference evidence="9" key="1">
    <citation type="submission" date="2016-10" db="EMBL/GenBank/DDBJ databases">
        <title>Sequence of Gallionella enrichment culture.</title>
        <authorList>
            <person name="Poehlein A."/>
            <person name="Muehling M."/>
            <person name="Daniel R."/>
        </authorList>
    </citation>
    <scope>NUCLEOTIDE SEQUENCE</scope>
</reference>
<comment type="caution">
    <text evidence="9">The sequence shown here is derived from an EMBL/GenBank/DDBJ whole genome shotgun (WGS) entry which is preliminary data.</text>
</comment>
<dbReference type="Pfam" id="PF00593">
    <property type="entry name" value="TonB_dep_Rec_b-barrel"/>
    <property type="match status" value="1"/>
</dbReference>
<dbReference type="InterPro" id="IPR036942">
    <property type="entry name" value="Beta-barrel_TonB_sf"/>
</dbReference>
<dbReference type="Gene3D" id="2.40.170.20">
    <property type="entry name" value="TonB-dependent receptor, beta-barrel domain"/>
    <property type="match status" value="1"/>
</dbReference>
<feature type="domain" description="TonB-dependent receptor-like beta-barrel" evidence="7">
    <location>
        <begin position="392"/>
        <end position="919"/>
    </location>
</feature>
<evidence type="ECO:0000259" key="8">
    <source>
        <dbReference type="Pfam" id="PF07715"/>
    </source>
</evidence>
<dbReference type="SUPFAM" id="SSF49464">
    <property type="entry name" value="Carboxypeptidase regulatory domain-like"/>
    <property type="match status" value="1"/>
</dbReference>
<dbReference type="Pfam" id="PF07715">
    <property type="entry name" value="Plug"/>
    <property type="match status" value="1"/>
</dbReference>
<keyword evidence="2" id="KW-0813">Transport</keyword>
<gene>
    <name evidence="9" type="primary">susC_11</name>
    <name evidence="9" type="ORF">GALL_64550</name>
</gene>
<sequence length="966" mass="104539">MRTLRQLLMLAFTFLCIQQVSSQKKSITGIVKDNKGTPIEGATVKVKSSKAATSTDKDGSFTINASEGNVLEIVSVGFKTKDVAVKGSSLDISLEASVEELQEVIMVGSRRGGRTKTESPVPVDVINVNQTGQTTAKPDLMSQLNMAVPSFNYNKQSGADGSDAIDFASLRGLGFDQTLVLVNGKRRHLSAFVNQLGTRGRGNSGTDLNAIPEASIDHIEILRDGASAQYGSDAIAGVMNIVLKKDVNKLNFAIGESGYYDHKYNTLNNVDPSQYYTGTQIDGKTFTASADYGFKIGKNGGFLNIGGNFMDQGKTFRAVPDTNWTTNQNALGTDSWRRAFGDGSVTSGGGMLNLEIPIAGTNTKFYAFGGLNYKHSNVYAWTRNFSGAPQKFPTNPDGSLIFVPGIMHVAASPNGAFDPNNVFFNPQEDVYIKDQSLAVGFSGVTKNNWDWDISNNIGYNDFHYFGNKTFNATLNNQYPNIKTRFDDGGFNFLQNTTNADISKRFASVAQGLTLSFGAEFRYEKYKLYAGENDSYGYGPYSRYFPNVGDTVNLASGSEGFPGFTPSDVANATRTNIGGYAEAAIDITKGWLLDGAVRLENYSDFGFVNTLKLATRVKVTNNFNLRGSISTGFRAPSLQQLNFSNTNTNIQKINGVPTLVYAKLVPNYSSIARAVGIPQLKQETSTNYSLGFAWKPVTNLTITVDGYLIKMKNRIVQTGQFGPQIPALAGPLASNNPPLAGANFFVNAVNTTNTGVDFVVDYTKHWTNKSFKVLFAGNIQNCNIDQINIPTNLNDNYSDQQAFYSTREQAFMKASAPRAKTSLALEYTVSKFAIGAHLTYFGKVVTQGYGYASIPGADPNGPGGANTSGSGNGWDPYVALDNGSGVVPEDFIYHGKVTTDIYGSIKLSKQCTWTIGVDNLFNVHPDLAVTAGAHQMSWGDSESGGPFDSVQMGYNGLRGFSKLIFNF</sequence>
<dbReference type="GO" id="GO:0009279">
    <property type="term" value="C:cell outer membrane"/>
    <property type="evidence" value="ECO:0007669"/>
    <property type="project" value="UniProtKB-SubCell"/>
</dbReference>
<keyword evidence="5" id="KW-0472">Membrane</keyword>
<evidence type="ECO:0000259" key="7">
    <source>
        <dbReference type="Pfam" id="PF00593"/>
    </source>
</evidence>
<dbReference type="PROSITE" id="PS52016">
    <property type="entry name" value="TONB_DEPENDENT_REC_3"/>
    <property type="match status" value="1"/>
</dbReference>
<dbReference type="InterPro" id="IPR000531">
    <property type="entry name" value="Beta-barrel_TonB"/>
</dbReference>
<dbReference type="Gene3D" id="2.170.130.10">
    <property type="entry name" value="TonB-dependent receptor, plug domain"/>
    <property type="match status" value="1"/>
</dbReference>
<dbReference type="Pfam" id="PF13715">
    <property type="entry name" value="CarbopepD_reg_2"/>
    <property type="match status" value="1"/>
</dbReference>
<evidence type="ECO:0000256" key="2">
    <source>
        <dbReference type="ARBA" id="ARBA00022448"/>
    </source>
</evidence>
<dbReference type="InterPro" id="IPR039426">
    <property type="entry name" value="TonB-dep_rcpt-like"/>
</dbReference>